<dbReference type="GeneTree" id="ENSGT01030000234575"/>
<dbReference type="GO" id="GO:0030246">
    <property type="term" value="F:carbohydrate binding"/>
    <property type="evidence" value="ECO:0007669"/>
    <property type="project" value="UniProtKB-KW"/>
</dbReference>
<evidence type="ECO:0000313" key="5">
    <source>
        <dbReference type="Proteomes" id="UP000261380"/>
    </source>
</evidence>
<keyword evidence="5" id="KW-1185">Reference proteome</keyword>
<dbReference type="InterPro" id="IPR016187">
    <property type="entry name" value="CTDL_fold"/>
</dbReference>
<dbReference type="PROSITE" id="PS00615">
    <property type="entry name" value="C_TYPE_LECTIN_1"/>
    <property type="match status" value="1"/>
</dbReference>
<dbReference type="SMART" id="SM00034">
    <property type="entry name" value="CLECT"/>
    <property type="match status" value="1"/>
</dbReference>
<evidence type="ECO:0000256" key="2">
    <source>
        <dbReference type="ARBA" id="ARBA00023157"/>
    </source>
</evidence>
<dbReference type="InterPro" id="IPR016186">
    <property type="entry name" value="C-type_lectin-like/link_sf"/>
</dbReference>
<dbReference type="SUPFAM" id="SSF56436">
    <property type="entry name" value="C-type lectin-like"/>
    <property type="match status" value="1"/>
</dbReference>
<dbReference type="Proteomes" id="UP000261380">
    <property type="component" value="Unplaced"/>
</dbReference>
<dbReference type="PROSITE" id="PS50041">
    <property type="entry name" value="C_TYPE_LECTIN_2"/>
    <property type="match status" value="1"/>
</dbReference>
<evidence type="ECO:0000259" key="3">
    <source>
        <dbReference type="PROSITE" id="PS50041"/>
    </source>
</evidence>
<reference evidence="4" key="2">
    <citation type="submission" date="2025-09" db="UniProtKB">
        <authorList>
            <consortium name="Ensembl"/>
        </authorList>
    </citation>
    <scope>IDENTIFICATION</scope>
</reference>
<name>A0A3B5KXS8_9TELE</name>
<dbReference type="Pfam" id="PF00059">
    <property type="entry name" value="Lectin_C"/>
    <property type="match status" value="1"/>
</dbReference>
<dbReference type="PANTHER" id="PTHR22803">
    <property type="entry name" value="MANNOSE, PHOSPHOLIPASE, LECTIN RECEPTOR RELATED"/>
    <property type="match status" value="1"/>
</dbReference>
<organism evidence="4 5">
    <name type="scientific">Xiphophorus couchianus</name>
    <name type="common">Monterrey platyfish</name>
    <dbReference type="NCBI Taxonomy" id="32473"/>
    <lineage>
        <taxon>Eukaryota</taxon>
        <taxon>Metazoa</taxon>
        <taxon>Chordata</taxon>
        <taxon>Craniata</taxon>
        <taxon>Vertebrata</taxon>
        <taxon>Euteleostomi</taxon>
        <taxon>Actinopterygii</taxon>
        <taxon>Neopterygii</taxon>
        <taxon>Teleostei</taxon>
        <taxon>Neoteleostei</taxon>
        <taxon>Acanthomorphata</taxon>
        <taxon>Ovalentaria</taxon>
        <taxon>Atherinomorphae</taxon>
        <taxon>Cyprinodontiformes</taxon>
        <taxon>Poeciliidae</taxon>
        <taxon>Poeciliinae</taxon>
        <taxon>Xiphophorus</taxon>
    </lineage>
</organism>
<dbReference type="AlphaFoldDB" id="A0A3B5KXS8"/>
<dbReference type="InterPro" id="IPR001304">
    <property type="entry name" value="C-type_lectin-like"/>
</dbReference>
<dbReference type="CDD" id="cd03590">
    <property type="entry name" value="CLECT_DC-SIGN_like"/>
    <property type="match status" value="1"/>
</dbReference>
<keyword evidence="2" id="KW-1015">Disulfide bond</keyword>
<sequence>MRRVLLANLPCSTVTHIFQKPKLLLQSRRICTGACLLCVCRVLNQYSQIFGWSPLEMSKTSLQLGYFKTVSFSVSCYYFSNEAGSWDEARSDCIHRGADLLVMNNAEEKTFLAALIKKEAWIGLNDKETEGSWKWVDGTSPEFKNWHDSQPDNGGTSGRWGEEDCVHVINNDKATWNDFSCDGATHWICEKVLKLGV</sequence>
<reference evidence="4" key="1">
    <citation type="submission" date="2025-08" db="UniProtKB">
        <authorList>
            <consortium name="Ensembl"/>
        </authorList>
    </citation>
    <scope>IDENTIFICATION</scope>
</reference>
<feature type="domain" description="C-type lectin" evidence="3">
    <location>
        <begin position="72"/>
        <end position="190"/>
    </location>
</feature>
<dbReference type="Ensembl" id="ENSXCOT00000004968.1">
    <property type="protein sequence ID" value="ENSXCOP00000004908.1"/>
    <property type="gene ID" value="ENSXCOG00000003850.1"/>
</dbReference>
<protein>
    <recommendedName>
        <fullName evidence="3">C-type lectin domain-containing protein</fullName>
    </recommendedName>
</protein>
<dbReference type="InterPro" id="IPR033989">
    <property type="entry name" value="CD209-like_CTLD"/>
</dbReference>
<accession>A0A3B5KXS8</accession>
<dbReference type="InterPro" id="IPR018378">
    <property type="entry name" value="C-type_lectin_CS"/>
</dbReference>
<evidence type="ECO:0000313" key="4">
    <source>
        <dbReference type="Ensembl" id="ENSXCOP00000004908.1"/>
    </source>
</evidence>
<dbReference type="Gene3D" id="3.10.100.10">
    <property type="entry name" value="Mannose-Binding Protein A, subunit A"/>
    <property type="match status" value="1"/>
</dbReference>
<keyword evidence="1" id="KW-0430">Lectin</keyword>
<proteinExistence type="predicted"/>
<evidence type="ECO:0000256" key="1">
    <source>
        <dbReference type="ARBA" id="ARBA00022734"/>
    </source>
</evidence>
<dbReference type="InterPro" id="IPR050111">
    <property type="entry name" value="C-type_lectin/snaclec_domain"/>
</dbReference>